<feature type="chain" id="PRO_5045240477" evidence="1">
    <location>
        <begin position="20"/>
        <end position="81"/>
    </location>
</feature>
<gene>
    <name evidence="2" type="ORF">VKT23_008263</name>
</gene>
<evidence type="ECO:0000313" key="3">
    <source>
        <dbReference type="Proteomes" id="UP001498398"/>
    </source>
</evidence>
<feature type="signal peptide" evidence="1">
    <location>
        <begin position="1"/>
        <end position="19"/>
    </location>
</feature>
<proteinExistence type="predicted"/>
<evidence type="ECO:0000313" key="2">
    <source>
        <dbReference type="EMBL" id="KAK7461834.1"/>
    </source>
</evidence>
<comment type="caution">
    <text evidence="2">The sequence shown here is derived from an EMBL/GenBank/DDBJ whole genome shotgun (WGS) entry which is preliminary data.</text>
</comment>
<name>A0ABR1JHQ8_9AGAR</name>
<sequence>MRFSIAPVVVLALAAFTQAAPIMSRRDVDNSTNYVKARHYAREYDHESFNRRAQPLARAASTPQAVYKRVHARDFGRASRL</sequence>
<protein>
    <submittedName>
        <fullName evidence="2">Uncharacterized protein</fullName>
    </submittedName>
</protein>
<keyword evidence="1" id="KW-0732">Signal</keyword>
<organism evidence="2 3">
    <name type="scientific">Marasmiellus scandens</name>
    <dbReference type="NCBI Taxonomy" id="2682957"/>
    <lineage>
        <taxon>Eukaryota</taxon>
        <taxon>Fungi</taxon>
        <taxon>Dikarya</taxon>
        <taxon>Basidiomycota</taxon>
        <taxon>Agaricomycotina</taxon>
        <taxon>Agaricomycetes</taxon>
        <taxon>Agaricomycetidae</taxon>
        <taxon>Agaricales</taxon>
        <taxon>Marasmiineae</taxon>
        <taxon>Omphalotaceae</taxon>
        <taxon>Marasmiellus</taxon>
    </lineage>
</organism>
<keyword evidence="3" id="KW-1185">Reference proteome</keyword>
<reference evidence="2 3" key="1">
    <citation type="submission" date="2024-01" db="EMBL/GenBank/DDBJ databases">
        <title>A draft genome for the cacao thread blight pathogen Marasmiellus scandens.</title>
        <authorList>
            <person name="Baruah I.K."/>
            <person name="Leung J."/>
            <person name="Bukari Y."/>
            <person name="Amoako-Attah I."/>
            <person name="Meinhardt L.W."/>
            <person name="Bailey B.A."/>
            <person name="Cohen S.P."/>
        </authorList>
    </citation>
    <scope>NUCLEOTIDE SEQUENCE [LARGE SCALE GENOMIC DNA]</scope>
    <source>
        <strain evidence="2 3">GH-19</strain>
    </source>
</reference>
<accession>A0ABR1JHQ8</accession>
<dbReference type="Proteomes" id="UP001498398">
    <property type="component" value="Unassembled WGS sequence"/>
</dbReference>
<evidence type="ECO:0000256" key="1">
    <source>
        <dbReference type="SAM" id="SignalP"/>
    </source>
</evidence>
<dbReference type="EMBL" id="JBANRG010000012">
    <property type="protein sequence ID" value="KAK7461834.1"/>
    <property type="molecule type" value="Genomic_DNA"/>
</dbReference>